<dbReference type="PANTHER" id="PTHR30055:SF200">
    <property type="entry name" value="HTH-TYPE TRANSCRIPTIONAL REPRESSOR BDCR"/>
    <property type="match status" value="1"/>
</dbReference>
<evidence type="ECO:0000313" key="4">
    <source>
        <dbReference type="EMBL" id="ADG96481.1"/>
    </source>
</evidence>
<dbReference type="PANTHER" id="PTHR30055">
    <property type="entry name" value="HTH-TYPE TRANSCRIPTIONAL REGULATOR RUTR"/>
    <property type="match status" value="1"/>
</dbReference>
<dbReference type="InterPro" id="IPR009057">
    <property type="entry name" value="Homeodomain-like_sf"/>
</dbReference>
<dbReference type="GO" id="GO:0003700">
    <property type="term" value="F:DNA-binding transcription factor activity"/>
    <property type="evidence" value="ECO:0007669"/>
    <property type="project" value="TreeGrafter"/>
</dbReference>
<feature type="DNA-binding region" description="H-T-H motif" evidence="2">
    <location>
        <begin position="60"/>
        <end position="79"/>
    </location>
</feature>
<keyword evidence="1 2" id="KW-0238">DNA-binding</keyword>
<dbReference type="InterPro" id="IPR001647">
    <property type="entry name" value="HTH_TetR"/>
</dbReference>
<organism evidence="4">
    <name type="scientific">Gordonia cholesterolivorans</name>
    <dbReference type="NCBI Taxonomy" id="559625"/>
    <lineage>
        <taxon>Bacteria</taxon>
        <taxon>Bacillati</taxon>
        <taxon>Actinomycetota</taxon>
        <taxon>Actinomycetes</taxon>
        <taxon>Mycobacteriales</taxon>
        <taxon>Gordoniaceae</taxon>
        <taxon>Gordonia</taxon>
    </lineage>
</organism>
<dbReference type="Pfam" id="PF00440">
    <property type="entry name" value="TetR_N"/>
    <property type="match status" value="1"/>
</dbReference>
<sequence>MGVRKLCAATGLGTVLGMTDDQDLRVRGADWMRGTRRPAVQDAILEIAGEVFATKGANASMGDIAAAVGCSRATLYRYFDGRRQLQLAYVERVARRIGAVVAETVSDRPEPADRLTESIIVALTEVRRDPALAAWFTAAGAGVAGELALSSEFIETVATAFLGTGGEDGGEAARWVVRVIVSLLAVPEGSPERERAVIARFVTPTVLGFTETRS</sequence>
<dbReference type="EMBL" id="GU320250">
    <property type="protein sequence ID" value="ADG96481.1"/>
    <property type="molecule type" value="Genomic_DNA"/>
</dbReference>
<protein>
    <submittedName>
        <fullName evidence="4">TetR transcriptional regulator</fullName>
    </submittedName>
</protein>
<dbReference type="AlphaFoldDB" id="D7PDZ8"/>
<evidence type="ECO:0000259" key="3">
    <source>
        <dbReference type="PROSITE" id="PS50977"/>
    </source>
</evidence>
<dbReference type="PRINTS" id="PR00455">
    <property type="entry name" value="HTHTETR"/>
</dbReference>
<reference evidence="4" key="1">
    <citation type="journal article" date="2011" name="Appl. Environ. Microbiol.">
        <title>Cholesterol Degradation by Gordonia cholesterolivorans.</title>
        <authorList>
            <person name="Drzyzga O."/>
            <person name="Fernandez de Las Heras L."/>
            <person name="Morales V."/>
            <person name="Navarro Llorens J.M."/>
            <person name="Perera J."/>
        </authorList>
    </citation>
    <scope>NUCLEOTIDE SEQUENCE</scope>
    <source>
        <strain evidence="4">Chol-3</strain>
    </source>
</reference>
<accession>D7PDZ8</accession>
<proteinExistence type="predicted"/>
<dbReference type="GO" id="GO:0000976">
    <property type="term" value="F:transcription cis-regulatory region binding"/>
    <property type="evidence" value="ECO:0007669"/>
    <property type="project" value="TreeGrafter"/>
</dbReference>
<dbReference type="InterPro" id="IPR050109">
    <property type="entry name" value="HTH-type_TetR-like_transc_reg"/>
</dbReference>
<dbReference type="PROSITE" id="PS50977">
    <property type="entry name" value="HTH_TETR_2"/>
    <property type="match status" value="1"/>
</dbReference>
<dbReference type="Gene3D" id="1.10.357.10">
    <property type="entry name" value="Tetracycline Repressor, domain 2"/>
    <property type="match status" value="1"/>
</dbReference>
<evidence type="ECO:0000256" key="2">
    <source>
        <dbReference type="PROSITE-ProRule" id="PRU00335"/>
    </source>
</evidence>
<name>D7PDZ8_9ACTN</name>
<evidence type="ECO:0000256" key="1">
    <source>
        <dbReference type="ARBA" id="ARBA00023125"/>
    </source>
</evidence>
<dbReference type="SUPFAM" id="SSF46689">
    <property type="entry name" value="Homeodomain-like"/>
    <property type="match status" value="1"/>
</dbReference>
<feature type="domain" description="HTH tetR-type" evidence="3">
    <location>
        <begin position="38"/>
        <end position="97"/>
    </location>
</feature>